<name>A0A6C0CL24_9ZZZZ</name>
<dbReference type="AlphaFoldDB" id="A0A6C0CL24"/>
<reference evidence="2" key="1">
    <citation type="journal article" date="2020" name="Nature">
        <title>Giant virus diversity and host interactions through global metagenomics.</title>
        <authorList>
            <person name="Schulz F."/>
            <person name="Roux S."/>
            <person name="Paez-Espino D."/>
            <person name="Jungbluth S."/>
            <person name="Walsh D.A."/>
            <person name="Denef V.J."/>
            <person name="McMahon K.D."/>
            <person name="Konstantinidis K.T."/>
            <person name="Eloe-Fadrosh E.A."/>
            <person name="Kyrpides N.C."/>
            <person name="Woyke T."/>
        </authorList>
    </citation>
    <scope>NUCLEOTIDE SEQUENCE</scope>
    <source>
        <strain evidence="2">GVMAG-M-3300021185-45</strain>
    </source>
</reference>
<proteinExistence type="predicted"/>
<protein>
    <submittedName>
        <fullName evidence="2">Uncharacterized protein</fullName>
    </submittedName>
</protein>
<evidence type="ECO:0000256" key="1">
    <source>
        <dbReference type="SAM" id="Phobius"/>
    </source>
</evidence>
<dbReference type="EMBL" id="MN739427">
    <property type="protein sequence ID" value="QHT04344.1"/>
    <property type="molecule type" value="Genomic_DNA"/>
</dbReference>
<keyword evidence="1" id="KW-0472">Membrane</keyword>
<keyword evidence="1" id="KW-0812">Transmembrane</keyword>
<feature type="transmembrane region" description="Helical" evidence="1">
    <location>
        <begin position="91"/>
        <end position="113"/>
    </location>
</feature>
<accession>A0A6C0CL24</accession>
<organism evidence="2">
    <name type="scientific">viral metagenome</name>
    <dbReference type="NCBI Taxonomy" id="1070528"/>
    <lineage>
        <taxon>unclassified sequences</taxon>
        <taxon>metagenomes</taxon>
        <taxon>organismal metagenomes</taxon>
    </lineage>
</organism>
<sequence length="257" mass="29374">MSESLITNTDDVKLEPEKIISQSLPEKRTSIMDRINEKRNDQDFQQRMNVGSTLVLEIYRVLMGAFLVAFVPQKCGEEICSINENIQREDILSRSAISLNAVTMAAFLMLYFIEVKRENKLISYLEVNRFTSVDNDSVGNALQKLSSEKKQVIWDYDGYYQKAGYGCTAAFIFNAILSSIVVYSNYLDNKTVTVYLTNLLFMGLKVADVYSTVNTKKNVFYSAYLKNKVQFNDVDPDKVISDEESLKVEELTDEEEL</sequence>
<feature type="transmembrane region" description="Helical" evidence="1">
    <location>
        <begin position="192"/>
        <end position="210"/>
    </location>
</feature>
<keyword evidence="1" id="KW-1133">Transmembrane helix</keyword>
<feature type="transmembrane region" description="Helical" evidence="1">
    <location>
        <begin position="48"/>
        <end position="71"/>
    </location>
</feature>
<feature type="transmembrane region" description="Helical" evidence="1">
    <location>
        <begin position="163"/>
        <end position="186"/>
    </location>
</feature>
<evidence type="ECO:0000313" key="2">
    <source>
        <dbReference type="EMBL" id="QHT04344.1"/>
    </source>
</evidence>